<dbReference type="SUPFAM" id="SSF56112">
    <property type="entry name" value="Protein kinase-like (PK-like)"/>
    <property type="match status" value="1"/>
</dbReference>
<keyword evidence="1" id="KW-0067">ATP-binding</keyword>
<proteinExistence type="predicted"/>
<dbReference type="Proteomes" id="UP001187471">
    <property type="component" value="Unassembled WGS sequence"/>
</dbReference>
<evidence type="ECO:0008006" key="4">
    <source>
        <dbReference type="Google" id="ProtNLM"/>
    </source>
</evidence>
<dbReference type="SUPFAM" id="SSF52058">
    <property type="entry name" value="L domain-like"/>
    <property type="match status" value="1"/>
</dbReference>
<organism evidence="2 3">
    <name type="scientific">Escallonia rubra</name>
    <dbReference type="NCBI Taxonomy" id="112253"/>
    <lineage>
        <taxon>Eukaryota</taxon>
        <taxon>Viridiplantae</taxon>
        <taxon>Streptophyta</taxon>
        <taxon>Embryophyta</taxon>
        <taxon>Tracheophyta</taxon>
        <taxon>Spermatophyta</taxon>
        <taxon>Magnoliopsida</taxon>
        <taxon>eudicotyledons</taxon>
        <taxon>Gunneridae</taxon>
        <taxon>Pentapetalae</taxon>
        <taxon>asterids</taxon>
        <taxon>campanulids</taxon>
        <taxon>Escalloniales</taxon>
        <taxon>Escalloniaceae</taxon>
        <taxon>Escallonia</taxon>
    </lineage>
</organism>
<gene>
    <name evidence="2" type="ORF">RJ640_023967</name>
</gene>
<protein>
    <recommendedName>
        <fullName evidence="4">Protein kinase domain-containing protein</fullName>
    </recommendedName>
</protein>
<dbReference type="AlphaFoldDB" id="A0AA88RD58"/>
<dbReference type="InterPro" id="IPR051564">
    <property type="entry name" value="LRR_receptor-like_kinase"/>
</dbReference>
<sequence length="297" mass="33147">MSSTRFKVYKWKSTRLLGTIPPSMGNLWFLVSLDLSKNYNYFSGSISQEMSYLRRIKEINLNFNDLRGGLPRCQKSKTLPIKIDLQPMVEHRRITHPDTLEATDGFDESNLLGNGSFGSVYKGVLSDGTVVAIKVFKLQQERALKSFHVEKYGLGGSVSRSFDVYSYGIMLMETFTGKKPTDEMFAGHMTLKCWVKESLPSTVIQVIDRNLLRQESENSLADVDCVSSILILAVDCAADSPEQRIDMKDVLATLKKIKGDWIRAKVNNIASGGTAIVMVTTPVRVTKGLKCERDAAT</sequence>
<comment type="caution">
    <text evidence="2">The sequence shown here is derived from an EMBL/GenBank/DDBJ whole genome shotgun (WGS) entry which is preliminary data.</text>
</comment>
<keyword evidence="3" id="KW-1185">Reference proteome</keyword>
<reference evidence="2" key="1">
    <citation type="submission" date="2022-12" db="EMBL/GenBank/DDBJ databases">
        <title>Draft genome assemblies for two species of Escallonia (Escalloniales).</title>
        <authorList>
            <person name="Chanderbali A."/>
            <person name="Dervinis C."/>
            <person name="Anghel I."/>
            <person name="Soltis D."/>
            <person name="Soltis P."/>
            <person name="Zapata F."/>
        </authorList>
    </citation>
    <scope>NUCLEOTIDE SEQUENCE</scope>
    <source>
        <strain evidence="2">UCBG92.1500</strain>
        <tissue evidence="2">Leaf</tissue>
    </source>
</reference>
<dbReference type="InterPro" id="IPR032675">
    <property type="entry name" value="LRR_dom_sf"/>
</dbReference>
<dbReference type="GO" id="GO:0005524">
    <property type="term" value="F:ATP binding"/>
    <property type="evidence" value="ECO:0007669"/>
    <property type="project" value="UniProtKB-UniRule"/>
</dbReference>
<evidence type="ECO:0000313" key="2">
    <source>
        <dbReference type="EMBL" id="KAK2979896.1"/>
    </source>
</evidence>
<dbReference type="PROSITE" id="PS00107">
    <property type="entry name" value="PROTEIN_KINASE_ATP"/>
    <property type="match status" value="1"/>
</dbReference>
<dbReference type="GO" id="GO:0016020">
    <property type="term" value="C:membrane"/>
    <property type="evidence" value="ECO:0007669"/>
    <property type="project" value="TreeGrafter"/>
</dbReference>
<dbReference type="Gene3D" id="1.10.510.10">
    <property type="entry name" value="Transferase(Phosphotransferase) domain 1"/>
    <property type="match status" value="1"/>
</dbReference>
<feature type="binding site" evidence="1">
    <location>
        <position position="145"/>
    </location>
    <ligand>
        <name>ATP</name>
        <dbReference type="ChEBI" id="CHEBI:30616"/>
    </ligand>
</feature>
<dbReference type="Gene3D" id="3.80.10.10">
    <property type="entry name" value="Ribonuclease Inhibitor"/>
    <property type="match status" value="1"/>
</dbReference>
<dbReference type="InterPro" id="IPR017441">
    <property type="entry name" value="Protein_kinase_ATP_BS"/>
</dbReference>
<keyword evidence="1" id="KW-0547">Nucleotide-binding</keyword>
<name>A0AA88RD58_9ASTE</name>
<dbReference type="Gene3D" id="3.30.200.20">
    <property type="entry name" value="Phosphorylase Kinase, domain 1"/>
    <property type="match status" value="1"/>
</dbReference>
<accession>A0AA88RD58</accession>
<dbReference type="InterPro" id="IPR011009">
    <property type="entry name" value="Kinase-like_dom_sf"/>
</dbReference>
<dbReference type="PANTHER" id="PTHR48055:SF57">
    <property type="entry name" value="PROTEIN KINASE DOMAIN-CONTAINING PROTEIN"/>
    <property type="match status" value="1"/>
</dbReference>
<dbReference type="PANTHER" id="PTHR48055">
    <property type="entry name" value="LEUCINE-RICH REPEAT RECEPTOR PROTEIN KINASE EMS1"/>
    <property type="match status" value="1"/>
</dbReference>
<evidence type="ECO:0000313" key="3">
    <source>
        <dbReference type="Proteomes" id="UP001187471"/>
    </source>
</evidence>
<dbReference type="EMBL" id="JAVXUO010001700">
    <property type="protein sequence ID" value="KAK2979896.1"/>
    <property type="molecule type" value="Genomic_DNA"/>
</dbReference>
<evidence type="ECO:0000256" key="1">
    <source>
        <dbReference type="PROSITE-ProRule" id="PRU10141"/>
    </source>
</evidence>